<keyword evidence="4 5" id="KW-0472">Membrane</keyword>
<evidence type="ECO:0000256" key="5">
    <source>
        <dbReference type="SAM" id="Phobius"/>
    </source>
</evidence>
<evidence type="ECO:0000256" key="1">
    <source>
        <dbReference type="ARBA" id="ARBA00004141"/>
    </source>
</evidence>
<evidence type="ECO:0000256" key="2">
    <source>
        <dbReference type="ARBA" id="ARBA00022692"/>
    </source>
</evidence>
<evidence type="ECO:0000256" key="4">
    <source>
        <dbReference type="ARBA" id="ARBA00023136"/>
    </source>
</evidence>
<dbReference type="Pfam" id="PF04193">
    <property type="entry name" value="PQ-loop"/>
    <property type="match status" value="1"/>
</dbReference>
<evidence type="ECO:0000313" key="7">
    <source>
        <dbReference type="Proteomes" id="UP000230405"/>
    </source>
</evidence>
<feature type="transmembrane region" description="Helical" evidence="5">
    <location>
        <begin position="62"/>
        <end position="81"/>
    </location>
</feature>
<feature type="transmembrane region" description="Helical" evidence="5">
    <location>
        <begin position="36"/>
        <end position="56"/>
    </location>
</feature>
<dbReference type="AlphaFoldDB" id="A0A2M7VG47"/>
<accession>A0A2M7VG47</accession>
<protein>
    <recommendedName>
        <fullName evidence="8">MtN3 and saliva related transmembrane protein</fullName>
    </recommendedName>
</protein>
<reference evidence="7" key="1">
    <citation type="submission" date="2017-09" db="EMBL/GenBank/DDBJ databases">
        <title>Depth-based differentiation of microbial function through sediment-hosted aquifers and enrichment of novel symbionts in the deep terrestrial subsurface.</title>
        <authorList>
            <person name="Probst A.J."/>
            <person name="Ladd B."/>
            <person name="Jarett J.K."/>
            <person name="Geller-Mcgrath D.E."/>
            <person name="Sieber C.M.K."/>
            <person name="Emerson J.B."/>
            <person name="Anantharaman K."/>
            <person name="Thomas B.C."/>
            <person name="Malmstrom R."/>
            <person name="Stieglmeier M."/>
            <person name="Klingl A."/>
            <person name="Woyke T."/>
            <person name="Ryan C.M."/>
            <person name="Banfield J.F."/>
        </authorList>
    </citation>
    <scope>NUCLEOTIDE SEQUENCE [LARGE SCALE GENOMIC DNA]</scope>
</reference>
<dbReference type="InterPro" id="IPR006603">
    <property type="entry name" value="PQ-loop_rpt"/>
</dbReference>
<dbReference type="Gene3D" id="1.20.1280.290">
    <property type="match status" value="1"/>
</dbReference>
<keyword evidence="3 5" id="KW-1133">Transmembrane helix</keyword>
<name>A0A2M7VG47_9BACT</name>
<comment type="subcellular location">
    <subcellularLocation>
        <location evidence="1">Membrane</location>
        <topology evidence="1">Multi-pass membrane protein</topology>
    </subcellularLocation>
</comment>
<sequence length="84" mass="9330">MDKIEIIGFVAGVLVAISLLPQLIKSWKTKSTKDVALAWTVINLTGQMLWLVYGVYINSTPLVVMSSITMIMNIFIVTLKLKFG</sequence>
<gene>
    <name evidence="6" type="ORF">COX77_01465</name>
</gene>
<dbReference type="Proteomes" id="UP000230405">
    <property type="component" value="Unassembled WGS sequence"/>
</dbReference>
<comment type="caution">
    <text evidence="6">The sequence shown here is derived from an EMBL/GenBank/DDBJ whole genome shotgun (WGS) entry which is preliminary data.</text>
</comment>
<evidence type="ECO:0000313" key="6">
    <source>
        <dbReference type="EMBL" id="PIZ99437.1"/>
    </source>
</evidence>
<dbReference type="GO" id="GO:0016020">
    <property type="term" value="C:membrane"/>
    <property type="evidence" value="ECO:0007669"/>
    <property type="project" value="UniProtKB-SubCell"/>
</dbReference>
<evidence type="ECO:0000256" key="3">
    <source>
        <dbReference type="ARBA" id="ARBA00022989"/>
    </source>
</evidence>
<organism evidence="6 7">
    <name type="scientific">Candidatus Komeilibacteria bacterium CG_4_10_14_0_2_um_filter_37_10</name>
    <dbReference type="NCBI Taxonomy" id="1974470"/>
    <lineage>
        <taxon>Bacteria</taxon>
        <taxon>Candidatus Komeiliibacteriota</taxon>
    </lineage>
</organism>
<dbReference type="EMBL" id="PFPO01000027">
    <property type="protein sequence ID" value="PIZ99437.1"/>
    <property type="molecule type" value="Genomic_DNA"/>
</dbReference>
<evidence type="ECO:0008006" key="8">
    <source>
        <dbReference type="Google" id="ProtNLM"/>
    </source>
</evidence>
<keyword evidence="2 5" id="KW-0812">Transmembrane</keyword>
<proteinExistence type="predicted"/>
<feature type="transmembrane region" description="Helical" evidence="5">
    <location>
        <begin position="6"/>
        <end position="24"/>
    </location>
</feature>